<evidence type="ECO:0000256" key="1">
    <source>
        <dbReference type="SAM" id="MobiDB-lite"/>
    </source>
</evidence>
<feature type="region of interest" description="Disordered" evidence="1">
    <location>
        <begin position="1"/>
        <end position="25"/>
    </location>
</feature>
<name>A0AA39GIW4_SARSR</name>
<evidence type="ECO:0000313" key="2">
    <source>
        <dbReference type="EMBL" id="KAK0388210.1"/>
    </source>
</evidence>
<gene>
    <name evidence="2" type="ORF">NLU13_4455</name>
</gene>
<protein>
    <recommendedName>
        <fullName evidence="4">Nucleotidyltransferase family protein</fullName>
    </recommendedName>
</protein>
<dbReference type="PANTHER" id="PTHR39166">
    <property type="entry name" value="BLL1166 PROTEIN"/>
    <property type="match status" value="1"/>
</dbReference>
<dbReference type="Pfam" id="PF06042">
    <property type="entry name" value="NTP_transf_6"/>
    <property type="match status" value="1"/>
</dbReference>
<accession>A0AA39GIW4</accession>
<dbReference type="InterPro" id="IPR009267">
    <property type="entry name" value="NTP_transf_6"/>
</dbReference>
<dbReference type="EMBL" id="JAPDFR010000003">
    <property type="protein sequence ID" value="KAK0388210.1"/>
    <property type="molecule type" value="Genomic_DNA"/>
</dbReference>
<evidence type="ECO:0000313" key="3">
    <source>
        <dbReference type="Proteomes" id="UP001175261"/>
    </source>
</evidence>
<dbReference type="AlphaFoldDB" id="A0AA39GIW4"/>
<comment type="caution">
    <text evidence="2">The sequence shown here is derived from an EMBL/GenBank/DDBJ whole genome shotgun (WGS) entry which is preliminary data.</text>
</comment>
<sequence length="232" mass="26358">MADTENGQPRLDGLPITTPSSPANIGQLPLTEQIPLFRRALERNTTLVRVLEGARELDLPSWYLAAGAVTQTVWNSVTDRPPETGIDDYDIVYFDGSDLSWEAEDVAIKRGDELYRKMGLGCKVEIRNQARVHLWYSDKYGVPCPEYRSTEEAIDAWTSNTAMIGVRLLKTGEWHIYAPVGLSDMFNLVVRPNALIATRQAYDRKIVRWQKHWPGLTIHPWPEGTVIRPQKQ</sequence>
<keyword evidence="3" id="KW-1185">Reference proteome</keyword>
<dbReference type="PANTHER" id="PTHR39166:SF1">
    <property type="entry name" value="BLL1166 PROTEIN"/>
    <property type="match status" value="1"/>
</dbReference>
<dbReference type="Proteomes" id="UP001175261">
    <property type="component" value="Unassembled WGS sequence"/>
</dbReference>
<organism evidence="2 3">
    <name type="scientific">Sarocladium strictum</name>
    <name type="common">Black bundle disease fungus</name>
    <name type="synonym">Acremonium strictum</name>
    <dbReference type="NCBI Taxonomy" id="5046"/>
    <lineage>
        <taxon>Eukaryota</taxon>
        <taxon>Fungi</taxon>
        <taxon>Dikarya</taxon>
        <taxon>Ascomycota</taxon>
        <taxon>Pezizomycotina</taxon>
        <taxon>Sordariomycetes</taxon>
        <taxon>Hypocreomycetidae</taxon>
        <taxon>Hypocreales</taxon>
        <taxon>Sarocladiaceae</taxon>
        <taxon>Sarocladium</taxon>
    </lineage>
</organism>
<reference evidence="2" key="1">
    <citation type="submission" date="2022-10" db="EMBL/GenBank/DDBJ databases">
        <title>Determination and structural analysis of whole genome sequence of Sarocladium strictum F4-1.</title>
        <authorList>
            <person name="Hu L."/>
            <person name="Jiang Y."/>
        </authorList>
    </citation>
    <scope>NUCLEOTIDE SEQUENCE</scope>
    <source>
        <strain evidence="2">F4-1</strain>
    </source>
</reference>
<proteinExistence type="predicted"/>
<evidence type="ECO:0008006" key="4">
    <source>
        <dbReference type="Google" id="ProtNLM"/>
    </source>
</evidence>